<dbReference type="Proteomes" id="UP001652642">
    <property type="component" value="Chromosome 2"/>
</dbReference>
<feature type="domain" description="Fibronectin type-III" evidence="13">
    <location>
        <begin position="419"/>
        <end position="515"/>
    </location>
</feature>
<evidence type="ECO:0000256" key="4">
    <source>
        <dbReference type="ARBA" id="ARBA00022729"/>
    </source>
</evidence>
<dbReference type="PANTHER" id="PTHR48423">
    <property type="entry name" value="INTERLEUKIN-27 RECEPTOR SUBUNIT ALPHA"/>
    <property type="match status" value="1"/>
</dbReference>
<feature type="domain" description="Fibronectin type-III" evidence="13">
    <location>
        <begin position="120"/>
        <end position="224"/>
    </location>
</feature>
<evidence type="ECO:0000256" key="12">
    <source>
        <dbReference type="SAM" id="SignalP"/>
    </source>
</evidence>
<dbReference type="InterPro" id="IPR003961">
    <property type="entry name" value="FN3_dom"/>
</dbReference>
<organism evidence="14 15">
    <name type="scientific">Pogona vitticeps</name>
    <name type="common">central bearded dragon</name>
    <dbReference type="NCBI Taxonomy" id="103695"/>
    <lineage>
        <taxon>Eukaryota</taxon>
        <taxon>Metazoa</taxon>
        <taxon>Chordata</taxon>
        <taxon>Craniata</taxon>
        <taxon>Vertebrata</taxon>
        <taxon>Euteleostomi</taxon>
        <taxon>Lepidosauria</taxon>
        <taxon>Squamata</taxon>
        <taxon>Bifurcata</taxon>
        <taxon>Unidentata</taxon>
        <taxon>Episquamata</taxon>
        <taxon>Toxicofera</taxon>
        <taxon>Iguania</taxon>
        <taxon>Acrodonta</taxon>
        <taxon>Agamidae</taxon>
        <taxon>Amphibolurinae</taxon>
        <taxon>Pogona</taxon>
    </lineage>
</organism>
<dbReference type="Pfam" id="PF00041">
    <property type="entry name" value="fn3"/>
    <property type="match status" value="2"/>
</dbReference>
<sequence length="726" mass="82526">MIHNKTIYTLLCFMALVNRFCLAGVLQNPGNVSCIFHYQLPQSPNTLICNWTPSKETNLDADYTCIRKPDAGVQDERKLTNYSCIFHDVPLLSSYCICLKAANSFGTSKCTHFHSAEILKPDPPQLNELEPVPGMKQMLRVSWTGPQKLPRSTKYVADRQYEIRYTATTKNHSSTMFVPGNQTSINLTNLVHCTNYTVAVRCNLKESKFWSEWSNVKTGTTEEPDPLKVDLWRVIELHPSSGNRTVHLLWKENEEFQCLGKMNNYEIRYSTENNTYFEHTKGNTFTLHLTEEAYVISVAAFNVIGESPVATVKIPSVSEEHMDHQRIVTLNASALNEQIILEWEPSDLDINGYVIEWYNDLEPNSYKRSWQKITNVTKWTFPKGAFIPFKRYKISVYPLLNGEIKVPSSTRTYFREGIPLEGPSVEPAENIDKNRATIKWKEIPEAKRNGIIISYTVFYKSEDGKELGETVNANVLHYQLKSLQANTKYEVHVMASTVAGGKNGSVVVFVTTKLGAVDIILISILLGLFMLCLLIVGILGAVKRHKLKRILWPPIPHPSITATTTQKLPVWKNSPMDETHNISLEAYPYSEKCDKLQLPNHENFITQKIVPDNVCGREYEVIIGLPTISSVEHDSKSPDLRALNESSNDYENIEDQSHLNKVFNPYFKNSVSKREFLMCENSAENTHGPKLQSVPLTFCLPNSTASPYVPLDKFAQFREHTELQDT</sequence>
<dbReference type="RefSeq" id="XP_020661200.2">
    <property type="nucleotide sequence ID" value="XM_020805541.2"/>
</dbReference>
<reference evidence="14" key="1">
    <citation type="submission" date="2025-05" db="UniProtKB">
        <authorList>
            <consortium name="RefSeq"/>
        </authorList>
    </citation>
    <scope>NUCLEOTIDE SEQUENCE [LARGE SCALE GENOMIC DNA]</scope>
</reference>
<evidence type="ECO:0000256" key="11">
    <source>
        <dbReference type="SAM" id="Phobius"/>
    </source>
</evidence>
<keyword evidence="7 11" id="KW-0472">Membrane</keyword>
<dbReference type="OrthoDB" id="9828391at2759"/>
<comment type="similarity">
    <text evidence="2">Belongs to the type I cytokine receptor family. Type 2 subfamily.</text>
</comment>
<dbReference type="InterPro" id="IPR036116">
    <property type="entry name" value="FN3_sf"/>
</dbReference>
<feature type="signal peptide" evidence="12">
    <location>
        <begin position="1"/>
        <end position="23"/>
    </location>
</feature>
<keyword evidence="9 15" id="KW-0675">Receptor</keyword>
<dbReference type="CDD" id="cd00063">
    <property type="entry name" value="FN3"/>
    <property type="match status" value="2"/>
</dbReference>
<evidence type="ECO:0000256" key="8">
    <source>
        <dbReference type="ARBA" id="ARBA00023157"/>
    </source>
</evidence>
<dbReference type="InterPro" id="IPR052672">
    <property type="entry name" value="Type1_Cytokine_Rcpt_Type2"/>
</dbReference>
<dbReference type="PANTHER" id="PTHR48423:SF1">
    <property type="entry name" value="INTERLEUKIN-27 RECEPTOR SUBUNIT ALPHA"/>
    <property type="match status" value="1"/>
</dbReference>
<evidence type="ECO:0000256" key="10">
    <source>
        <dbReference type="ARBA" id="ARBA00023180"/>
    </source>
</evidence>
<dbReference type="SMART" id="SM00060">
    <property type="entry name" value="FN3"/>
    <property type="match status" value="4"/>
</dbReference>
<protein>
    <submittedName>
        <fullName evidence="15">Interleukin-31 receptor subunit alpha</fullName>
    </submittedName>
</protein>
<accession>A0A6J0UPL6</accession>
<dbReference type="Gene3D" id="2.60.40.10">
    <property type="entry name" value="Immunoglobulins"/>
    <property type="match status" value="5"/>
</dbReference>
<evidence type="ECO:0000313" key="15">
    <source>
        <dbReference type="RefSeq" id="XP_020661200.2"/>
    </source>
</evidence>
<feature type="transmembrane region" description="Helical" evidence="11">
    <location>
        <begin position="519"/>
        <end position="542"/>
    </location>
</feature>
<evidence type="ECO:0000256" key="3">
    <source>
        <dbReference type="ARBA" id="ARBA00022692"/>
    </source>
</evidence>
<evidence type="ECO:0000313" key="14">
    <source>
        <dbReference type="Proteomes" id="UP001652642"/>
    </source>
</evidence>
<dbReference type="InterPro" id="IPR013783">
    <property type="entry name" value="Ig-like_fold"/>
</dbReference>
<keyword evidence="3 11" id="KW-0812">Transmembrane</keyword>
<keyword evidence="5" id="KW-0677">Repeat</keyword>
<evidence type="ECO:0000256" key="7">
    <source>
        <dbReference type="ARBA" id="ARBA00023136"/>
    </source>
</evidence>
<evidence type="ECO:0000256" key="5">
    <source>
        <dbReference type="ARBA" id="ARBA00022737"/>
    </source>
</evidence>
<feature type="chain" id="PRO_5046567891" evidence="12">
    <location>
        <begin position="24"/>
        <end position="726"/>
    </location>
</feature>
<gene>
    <name evidence="15" type="primary">IL31RA</name>
</gene>
<evidence type="ECO:0000256" key="9">
    <source>
        <dbReference type="ARBA" id="ARBA00023170"/>
    </source>
</evidence>
<proteinExistence type="inferred from homology"/>
<keyword evidence="8" id="KW-1015">Disulfide bond</keyword>
<keyword evidence="14" id="KW-1185">Reference proteome</keyword>
<dbReference type="PROSITE" id="PS50853">
    <property type="entry name" value="FN3"/>
    <property type="match status" value="2"/>
</dbReference>
<keyword evidence="6 11" id="KW-1133">Transmembrane helix</keyword>
<dbReference type="GeneID" id="110085394"/>
<comment type="subcellular location">
    <subcellularLocation>
        <location evidence="1">Membrane</location>
        <topology evidence="1">Single-pass type I membrane protein</topology>
    </subcellularLocation>
</comment>
<evidence type="ECO:0000256" key="6">
    <source>
        <dbReference type="ARBA" id="ARBA00022989"/>
    </source>
</evidence>
<dbReference type="PROSITE" id="PS01353">
    <property type="entry name" value="HEMATOPO_REC_L_F2"/>
    <property type="match status" value="1"/>
</dbReference>
<evidence type="ECO:0000256" key="1">
    <source>
        <dbReference type="ARBA" id="ARBA00004479"/>
    </source>
</evidence>
<evidence type="ECO:0000256" key="2">
    <source>
        <dbReference type="ARBA" id="ARBA00008921"/>
    </source>
</evidence>
<keyword evidence="10" id="KW-0325">Glycoprotein</keyword>
<evidence type="ECO:0000259" key="13">
    <source>
        <dbReference type="PROSITE" id="PS50853"/>
    </source>
</evidence>
<keyword evidence="4 12" id="KW-0732">Signal</keyword>
<dbReference type="SUPFAM" id="SSF49265">
    <property type="entry name" value="Fibronectin type III"/>
    <property type="match status" value="4"/>
</dbReference>
<dbReference type="InterPro" id="IPR003529">
    <property type="entry name" value="Hematopoietin_rcpt_Gp130_CS"/>
</dbReference>
<name>A0A6J0UPL6_9SAUR</name>
<reference evidence="15" key="2">
    <citation type="submission" date="2025-08" db="UniProtKB">
        <authorList>
            <consortium name="RefSeq"/>
        </authorList>
    </citation>
    <scope>IDENTIFICATION</scope>
</reference>